<dbReference type="Proteomes" id="UP000663193">
    <property type="component" value="Chromosome 19"/>
</dbReference>
<accession>A0A7U2NPE9</accession>
<feature type="region of interest" description="Disordered" evidence="1">
    <location>
        <begin position="62"/>
        <end position="94"/>
    </location>
</feature>
<keyword evidence="3" id="KW-1185">Reference proteome</keyword>
<dbReference type="EMBL" id="CP069041">
    <property type="protein sequence ID" value="QRD05638.1"/>
    <property type="molecule type" value="Genomic_DNA"/>
</dbReference>
<dbReference type="AlphaFoldDB" id="A0A7U2NPE9"/>
<proteinExistence type="predicted"/>
<protein>
    <submittedName>
        <fullName evidence="2">Uncharacterized protein</fullName>
    </submittedName>
</protein>
<reference evidence="3" key="1">
    <citation type="journal article" date="2021" name="BMC Genomics">
        <title>Chromosome-level genome assembly and manually-curated proteome of model necrotroph Parastagonospora nodorum Sn15 reveals a genome-wide trove of candidate effector homologs, and redundancy of virulence-related functions within an accessory chromosome.</title>
        <authorList>
            <person name="Bertazzoni S."/>
            <person name="Jones D.A.B."/>
            <person name="Phan H.T."/>
            <person name="Tan K.-C."/>
            <person name="Hane J.K."/>
        </authorList>
    </citation>
    <scope>NUCLEOTIDE SEQUENCE [LARGE SCALE GENOMIC DNA]</scope>
    <source>
        <strain evidence="3">SN15 / ATCC MYA-4574 / FGSC 10173)</strain>
    </source>
</reference>
<evidence type="ECO:0000313" key="3">
    <source>
        <dbReference type="Proteomes" id="UP000663193"/>
    </source>
</evidence>
<name>A0A7U2NPE9_PHANO</name>
<feature type="compositionally biased region" description="Basic and acidic residues" evidence="1">
    <location>
        <begin position="67"/>
        <end position="76"/>
    </location>
</feature>
<evidence type="ECO:0000256" key="1">
    <source>
        <dbReference type="SAM" id="MobiDB-lite"/>
    </source>
</evidence>
<evidence type="ECO:0000313" key="2">
    <source>
        <dbReference type="EMBL" id="QRD05638.1"/>
    </source>
</evidence>
<gene>
    <name evidence="2" type="ORF">JI435_304200</name>
</gene>
<sequence>MSLLTLTWTLRKLHIGAPPILYRLHRLYLSEPRRSSSHFIRTSIQHIIRVKYQSLLTLLSPKRRRSDSRSDRRCRGSDSGSMIKSRNPPTGHLNAERRAVAWVRAVLVGEGKGDEGGDEEKESGELVEHGGLGCGSVSCERVWR</sequence>
<organism evidence="2 3">
    <name type="scientific">Phaeosphaeria nodorum (strain SN15 / ATCC MYA-4574 / FGSC 10173)</name>
    <name type="common">Glume blotch fungus</name>
    <name type="synonym">Parastagonospora nodorum</name>
    <dbReference type="NCBI Taxonomy" id="321614"/>
    <lineage>
        <taxon>Eukaryota</taxon>
        <taxon>Fungi</taxon>
        <taxon>Dikarya</taxon>
        <taxon>Ascomycota</taxon>
        <taxon>Pezizomycotina</taxon>
        <taxon>Dothideomycetes</taxon>
        <taxon>Pleosporomycetidae</taxon>
        <taxon>Pleosporales</taxon>
        <taxon>Pleosporineae</taxon>
        <taxon>Phaeosphaeriaceae</taxon>
        <taxon>Parastagonospora</taxon>
    </lineage>
</organism>
<dbReference type="VEuPathDB" id="FungiDB:JI435_304200"/>
<feature type="region of interest" description="Disordered" evidence="1">
    <location>
        <begin position="111"/>
        <end position="131"/>
    </location>
</feature>